<accession>A0ABV2LCS0</accession>
<reference evidence="1 2" key="1">
    <citation type="submission" date="2024-06" db="EMBL/GenBank/DDBJ databases">
        <title>Genomic Encyclopedia of Type Strains, Phase IV (KMG-IV): sequencing the most valuable type-strain genomes for metagenomic binning, comparative biology and taxonomic classification.</title>
        <authorList>
            <person name="Goeker M."/>
        </authorList>
    </citation>
    <scope>NUCLEOTIDE SEQUENCE [LARGE SCALE GENOMIC DNA]</scope>
    <source>
        <strain evidence="1 2">DSM 21331</strain>
    </source>
</reference>
<evidence type="ECO:0000313" key="1">
    <source>
        <dbReference type="EMBL" id="MET3695384.1"/>
    </source>
</evidence>
<protein>
    <submittedName>
        <fullName evidence="1">Uncharacterized protein</fullName>
    </submittedName>
</protein>
<keyword evidence="2" id="KW-1185">Reference proteome</keyword>
<dbReference type="RefSeq" id="WP_238279325.1">
    <property type="nucleotide sequence ID" value="NZ_BPQL01000055.1"/>
</dbReference>
<organism evidence="1 2">
    <name type="scientific">Methylobacterium goesingense</name>
    <dbReference type="NCBI Taxonomy" id="243690"/>
    <lineage>
        <taxon>Bacteria</taxon>
        <taxon>Pseudomonadati</taxon>
        <taxon>Pseudomonadota</taxon>
        <taxon>Alphaproteobacteria</taxon>
        <taxon>Hyphomicrobiales</taxon>
        <taxon>Methylobacteriaceae</taxon>
        <taxon>Methylobacterium</taxon>
    </lineage>
</organism>
<dbReference type="EMBL" id="JBEPMM010000027">
    <property type="protein sequence ID" value="MET3695384.1"/>
    <property type="molecule type" value="Genomic_DNA"/>
</dbReference>
<gene>
    <name evidence="1" type="ORF">ABID43_004952</name>
</gene>
<comment type="caution">
    <text evidence="1">The sequence shown here is derived from an EMBL/GenBank/DDBJ whole genome shotgun (WGS) entry which is preliminary data.</text>
</comment>
<proteinExistence type="predicted"/>
<name>A0ABV2LCS0_9HYPH</name>
<evidence type="ECO:0000313" key="2">
    <source>
        <dbReference type="Proteomes" id="UP001549145"/>
    </source>
</evidence>
<sequence length="355" mass="38864">MRNPFARIAKRDAARPSLRERLNATKARAKIVLAINRGLKAAEAPPAPAVDRIALVNYASWLHMERRLVCAELYPHRGTDADKFVLSCNAAERFHFPHSDRYPGRSTLSASAASRAVDVLDMVGVAWREDLTEREHLDPVSAQDNGKRPDVPYGWPALDAVLVTACGDLQRLDAATRALLKDDPRDAFDVPGFQGLDEERGAVLSVLVRERAESLAGLKAKAKAMLTMEDYEGIADFARSIAADLLNAKRGILTPVADPILPMIEEGRRRLREVEAAFAASADADDDDPRFVARNALLGEMWAHVDGTILKTVPHTAAGCRELARFAVEFFKSQGVPISDDEQAVTNLIAQSVLI</sequence>
<dbReference type="Proteomes" id="UP001549145">
    <property type="component" value="Unassembled WGS sequence"/>
</dbReference>